<evidence type="ECO:0000259" key="1">
    <source>
        <dbReference type="Pfam" id="PF04965"/>
    </source>
</evidence>
<comment type="caution">
    <text evidence="2">The sequence shown here is derived from an EMBL/GenBank/DDBJ whole genome shotgun (WGS) entry which is preliminary data.</text>
</comment>
<keyword evidence="3" id="KW-1185">Reference proteome</keyword>
<dbReference type="InterPro" id="IPR007048">
    <property type="entry name" value="IraD/Gp25-like"/>
</dbReference>
<name>A0A3A8PSW3_9BACT</name>
<evidence type="ECO:0000313" key="2">
    <source>
        <dbReference type="EMBL" id="RKH59547.1"/>
    </source>
</evidence>
<organism evidence="2 3">
    <name type="scientific">Corallococcus aberystwythensis</name>
    <dbReference type="NCBI Taxonomy" id="2316722"/>
    <lineage>
        <taxon>Bacteria</taxon>
        <taxon>Pseudomonadati</taxon>
        <taxon>Myxococcota</taxon>
        <taxon>Myxococcia</taxon>
        <taxon>Myxococcales</taxon>
        <taxon>Cystobacterineae</taxon>
        <taxon>Myxococcaceae</taxon>
        <taxon>Corallococcus</taxon>
    </lineage>
</organism>
<dbReference type="Pfam" id="PF04965">
    <property type="entry name" value="GPW_gp25"/>
    <property type="match status" value="1"/>
</dbReference>
<evidence type="ECO:0000313" key="3">
    <source>
        <dbReference type="Proteomes" id="UP000267003"/>
    </source>
</evidence>
<proteinExistence type="predicted"/>
<dbReference type="Proteomes" id="UP000267003">
    <property type="component" value="Unassembled WGS sequence"/>
</dbReference>
<dbReference type="EMBL" id="RAWK01000185">
    <property type="protein sequence ID" value="RKH59547.1"/>
    <property type="molecule type" value="Genomic_DNA"/>
</dbReference>
<dbReference type="AlphaFoldDB" id="A0A3A8PSW3"/>
<reference evidence="3" key="1">
    <citation type="submission" date="2018-09" db="EMBL/GenBank/DDBJ databases">
        <authorList>
            <person name="Livingstone P.G."/>
            <person name="Whitworth D.E."/>
        </authorList>
    </citation>
    <scope>NUCLEOTIDE SEQUENCE [LARGE SCALE GENOMIC DNA]</scope>
    <source>
        <strain evidence="3">AB050A</strain>
    </source>
</reference>
<dbReference type="RefSeq" id="WP_120558284.1">
    <property type="nucleotide sequence ID" value="NZ_RAWK01000185.1"/>
</dbReference>
<gene>
    <name evidence="2" type="ORF">D7W81_27055</name>
</gene>
<dbReference type="Gene3D" id="3.10.450.40">
    <property type="match status" value="1"/>
</dbReference>
<sequence length="147" mass="16783">MRDGQRKTERVPGPDSFLGRGWSFPPTFLRERGTVAIVHGVVDIEQSLAILLGTEVGERLMRPEYGCDLRSMLFEPLDASAEAYVKDLVRTAILYHEPRIQLDALKLMPVPETGSIAMLLEYVIRTTNSRHNYVFPYYVREGTNLER</sequence>
<feature type="domain" description="IraD/Gp25-like" evidence="1">
    <location>
        <begin position="43"/>
        <end position="128"/>
    </location>
</feature>
<dbReference type="OrthoDB" id="9802846at2"/>
<protein>
    <recommendedName>
        <fullName evidence="1">IraD/Gp25-like domain-containing protein</fullName>
    </recommendedName>
</protein>
<accession>A0A3A8PSW3</accession>
<dbReference type="SUPFAM" id="SSF160719">
    <property type="entry name" value="gpW/gp25-like"/>
    <property type="match status" value="1"/>
</dbReference>